<proteinExistence type="predicted"/>
<protein>
    <submittedName>
        <fullName evidence="2">Uncharacterized protein</fullName>
    </submittedName>
</protein>
<feature type="compositionally biased region" description="Polar residues" evidence="1">
    <location>
        <begin position="34"/>
        <end position="47"/>
    </location>
</feature>
<evidence type="ECO:0000256" key="1">
    <source>
        <dbReference type="SAM" id="MobiDB-lite"/>
    </source>
</evidence>
<evidence type="ECO:0000313" key="2">
    <source>
        <dbReference type="EMBL" id="PKY42962.1"/>
    </source>
</evidence>
<sequence length="157" mass="18061">MVPSAQKSVYIGNSVRTKKERAQARQLLAKNGQPFFNSLPSAQLQSHTPDDSDKSDDNHEPKSECEEYFNYGQLIVSIENELKQNNNDSGYKLRLTALLQYHRLVNHQEPKIKASFCIAQQINKRPYFTIFSEFYDHAALTNILFNSLYSVILTCKK</sequence>
<accession>A0A2I1G8N0</accession>
<dbReference type="AlphaFoldDB" id="A0A2I1G8N0"/>
<evidence type="ECO:0000313" key="3">
    <source>
        <dbReference type="Proteomes" id="UP000234323"/>
    </source>
</evidence>
<reference evidence="2 3" key="1">
    <citation type="submission" date="2015-10" db="EMBL/GenBank/DDBJ databases">
        <title>Genome analyses suggest a sexual origin of heterokaryosis in a supposedly ancient asexual fungus.</title>
        <authorList>
            <person name="Ropars J."/>
            <person name="Sedzielewska K."/>
            <person name="Noel J."/>
            <person name="Charron P."/>
            <person name="Farinelli L."/>
            <person name="Marton T."/>
            <person name="Kruger M."/>
            <person name="Pelin A."/>
            <person name="Brachmann A."/>
            <person name="Corradi N."/>
        </authorList>
    </citation>
    <scope>NUCLEOTIDE SEQUENCE [LARGE SCALE GENOMIC DNA]</scope>
    <source>
        <strain evidence="2 3">A4</strain>
    </source>
</reference>
<keyword evidence="3" id="KW-1185">Reference proteome</keyword>
<comment type="caution">
    <text evidence="2">The sequence shown here is derived from an EMBL/GenBank/DDBJ whole genome shotgun (WGS) entry which is preliminary data.</text>
</comment>
<feature type="region of interest" description="Disordered" evidence="1">
    <location>
        <begin position="34"/>
        <end position="63"/>
    </location>
</feature>
<gene>
    <name evidence="2" type="ORF">RhiirA4_417888</name>
</gene>
<dbReference type="OrthoDB" id="2449369at2759"/>
<dbReference type="EMBL" id="LLXI01000227">
    <property type="protein sequence ID" value="PKY42962.1"/>
    <property type="molecule type" value="Genomic_DNA"/>
</dbReference>
<feature type="compositionally biased region" description="Basic and acidic residues" evidence="1">
    <location>
        <begin position="48"/>
        <end position="63"/>
    </location>
</feature>
<name>A0A2I1G8N0_9GLOM</name>
<organism evidence="2 3">
    <name type="scientific">Rhizophagus irregularis</name>
    <dbReference type="NCBI Taxonomy" id="588596"/>
    <lineage>
        <taxon>Eukaryota</taxon>
        <taxon>Fungi</taxon>
        <taxon>Fungi incertae sedis</taxon>
        <taxon>Mucoromycota</taxon>
        <taxon>Glomeromycotina</taxon>
        <taxon>Glomeromycetes</taxon>
        <taxon>Glomerales</taxon>
        <taxon>Glomeraceae</taxon>
        <taxon>Rhizophagus</taxon>
    </lineage>
</organism>
<dbReference type="Proteomes" id="UP000234323">
    <property type="component" value="Unassembled WGS sequence"/>
</dbReference>